<proteinExistence type="predicted"/>
<protein>
    <recommendedName>
        <fullName evidence="4">Arrestin-like N-terminal domain-containing protein</fullName>
    </recommendedName>
</protein>
<gene>
    <name evidence="2" type="ORF">R3P38DRAFT_2870614</name>
</gene>
<evidence type="ECO:0008006" key="4">
    <source>
        <dbReference type="Google" id="ProtNLM"/>
    </source>
</evidence>
<comment type="caution">
    <text evidence="2">The sequence shown here is derived from an EMBL/GenBank/DDBJ whole genome shotgun (WGS) entry which is preliminary data.</text>
</comment>
<feature type="region of interest" description="Disordered" evidence="1">
    <location>
        <begin position="1"/>
        <end position="50"/>
    </location>
</feature>
<evidence type="ECO:0000313" key="2">
    <source>
        <dbReference type="EMBL" id="KAK7048644.1"/>
    </source>
</evidence>
<sequence length="414" mass="45515">MPVPRPSVTLPPYRCSDTDAGALSPPYSPEPSEGEERLSRSSIVGRLSPTGEFKATNGRITLLLKDQEDRSPSPTYRPNELVKGKICIQNSESVTDVVLKLHGRLDLAASNGGQPIELVNDSYTVWSDNTMGATCPESIPFSFIFPSTFKDSGEQIWPLPPSIRITPQGPPLTYVKCSYTLSIVVSTTLHPRLLLWRGEKTLSVAVTMRPTAYPPRPITPDTNLLSTIKTAPEEWYQILCDIGHKLAQKNIDCNLFIPSALTYGLSDSIPFHLQISGPAPILTELVRRPSPSGKATKQQDNLNHPVCVHLMRRVSLLVHGESQDRDTCMGEGVLSFLPPPIAYSEKCNPQDAAVDWEGTVQCDSSISVGTFTTGPLYVNDFIVVSIPAWNVIHKHPIQFVSHTWRDDPGPGDRT</sequence>
<name>A0AAW0DBT0_9AGAR</name>
<organism evidence="2 3">
    <name type="scientific">Favolaschia claudopus</name>
    <dbReference type="NCBI Taxonomy" id="2862362"/>
    <lineage>
        <taxon>Eukaryota</taxon>
        <taxon>Fungi</taxon>
        <taxon>Dikarya</taxon>
        <taxon>Basidiomycota</taxon>
        <taxon>Agaricomycotina</taxon>
        <taxon>Agaricomycetes</taxon>
        <taxon>Agaricomycetidae</taxon>
        <taxon>Agaricales</taxon>
        <taxon>Marasmiineae</taxon>
        <taxon>Mycenaceae</taxon>
        <taxon>Favolaschia</taxon>
    </lineage>
</organism>
<dbReference type="AlphaFoldDB" id="A0AAW0DBT0"/>
<accession>A0AAW0DBT0</accession>
<reference evidence="2 3" key="1">
    <citation type="journal article" date="2024" name="J Genomics">
        <title>Draft genome sequencing and assembly of Favolaschia claudopus CIRM-BRFM 2984 isolated from oak limbs.</title>
        <authorList>
            <person name="Navarro D."/>
            <person name="Drula E."/>
            <person name="Chaduli D."/>
            <person name="Cazenave R."/>
            <person name="Ahrendt S."/>
            <person name="Wang J."/>
            <person name="Lipzen A."/>
            <person name="Daum C."/>
            <person name="Barry K."/>
            <person name="Grigoriev I.V."/>
            <person name="Favel A."/>
            <person name="Rosso M.N."/>
            <person name="Martin F."/>
        </authorList>
    </citation>
    <scope>NUCLEOTIDE SEQUENCE [LARGE SCALE GENOMIC DNA]</scope>
    <source>
        <strain evidence="2 3">CIRM-BRFM 2984</strain>
    </source>
</reference>
<dbReference type="InterPro" id="IPR014752">
    <property type="entry name" value="Arrestin-like_C"/>
</dbReference>
<dbReference type="Gene3D" id="2.60.40.640">
    <property type="match status" value="1"/>
</dbReference>
<keyword evidence="3" id="KW-1185">Reference proteome</keyword>
<evidence type="ECO:0000313" key="3">
    <source>
        <dbReference type="Proteomes" id="UP001362999"/>
    </source>
</evidence>
<dbReference type="Proteomes" id="UP001362999">
    <property type="component" value="Unassembled WGS sequence"/>
</dbReference>
<dbReference type="EMBL" id="JAWWNJ010000009">
    <property type="protein sequence ID" value="KAK7048644.1"/>
    <property type="molecule type" value="Genomic_DNA"/>
</dbReference>
<evidence type="ECO:0000256" key="1">
    <source>
        <dbReference type="SAM" id="MobiDB-lite"/>
    </source>
</evidence>